<gene>
    <name evidence="2" type="ORF">PVT68_18135</name>
</gene>
<organism evidence="2 3">
    <name type="scientific">Microbulbifer bruguierae</name>
    <dbReference type="NCBI Taxonomy" id="3029061"/>
    <lineage>
        <taxon>Bacteria</taxon>
        <taxon>Pseudomonadati</taxon>
        <taxon>Pseudomonadota</taxon>
        <taxon>Gammaproteobacteria</taxon>
        <taxon>Cellvibrionales</taxon>
        <taxon>Microbulbiferaceae</taxon>
        <taxon>Microbulbifer</taxon>
    </lineage>
</organism>
<evidence type="ECO:0000256" key="1">
    <source>
        <dbReference type="SAM" id="Phobius"/>
    </source>
</evidence>
<dbReference type="RefSeq" id="WP_280320481.1">
    <property type="nucleotide sequence ID" value="NZ_CP118605.1"/>
</dbReference>
<dbReference type="Proteomes" id="UP001236500">
    <property type="component" value="Chromosome"/>
</dbReference>
<accession>A0ABY8NF00</accession>
<feature type="transmembrane region" description="Helical" evidence="1">
    <location>
        <begin position="6"/>
        <end position="29"/>
    </location>
</feature>
<keyword evidence="3" id="KW-1185">Reference proteome</keyword>
<keyword evidence="1" id="KW-0472">Membrane</keyword>
<feature type="transmembrane region" description="Helical" evidence="1">
    <location>
        <begin position="50"/>
        <end position="74"/>
    </location>
</feature>
<evidence type="ECO:0000313" key="2">
    <source>
        <dbReference type="EMBL" id="WGL16657.1"/>
    </source>
</evidence>
<name>A0ABY8NF00_9GAMM</name>
<dbReference type="EMBL" id="CP118605">
    <property type="protein sequence ID" value="WGL16657.1"/>
    <property type="molecule type" value="Genomic_DNA"/>
</dbReference>
<protein>
    <recommendedName>
        <fullName evidence="4">DUF3784 domain-containing protein</fullName>
    </recommendedName>
</protein>
<keyword evidence="1" id="KW-0812">Transmembrane</keyword>
<keyword evidence="1" id="KW-1133">Transmembrane helix</keyword>
<reference evidence="2 3" key="1">
    <citation type="submission" date="2023-02" db="EMBL/GenBank/DDBJ databases">
        <title>Description and genomic characterization of Microbulbifer bruguierae sp. nov., isolated from the sediment of mangrove plant Bruguiera sexangula.</title>
        <authorList>
            <person name="Long M."/>
        </authorList>
    </citation>
    <scope>NUCLEOTIDE SEQUENCE [LARGE SCALE GENOMIC DNA]</scope>
    <source>
        <strain evidence="2 3">H12</strain>
    </source>
</reference>
<feature type="transmembrane region" description="Helical" evidence="1">
    <location>
        <begin position="80"/>
        <end position="99"/>
    </location>
</feature>
<evidence type="ECO:0000313" key="3">
    <source>
        <dbReference type="Proteomes" id="UP001236500"/>
    </source>
</evidence>
<sequence length="109" mass="11565">MIQESALAPLLMFILGALPLMAFAYAIGVKKKYHLIAGWKESGMKENPVLASKIGMSLFFGGLAIAAGSVVSYFGIISHGWLAVICVVAVLYAVVRSVYVSVKLSGKNT</sequence>
<proteinExistence type="predicted"/>
<evidence type="ECO:0008006" key="4">
    <source>
        <dbReference type="Google" id="ProtNLM"/>
    </source>
</evidence>